<protein>
    <submittedName>
        <fullName evidence="2">Uncharacterized protein</fullName>
    </submittedName>
</protein>
<sequence length="233" mass="25641">MASSTTSLAFLAMILVLSPVAVFGLDWDDIAPSISEDMCKEVECGKGKCKWNGAFPLGFTCECDAGWKRTRDQDDEDDYPFLPCVIPNCTLNYGGCQPAPPPVPEKEVPRNISAFDPCYWAYCGEGTCTKNRTHTHMCQCKQGFSNLLNISAFPCYSECTLGSDCSRLGIKVADSTSGGDSSNNNNNSQEFSYVFSARKVSNDDHIYGVIGYGYVEVGCDLMEQDYWICTSDR</sequence>
<dbReference type="PANTHER" id="PTHR33881:SF10">
    <property type="entry name" value="SLIT HOMOLOG 2 PROTEIN-LIKE"/>
    <property type="match status" value="1"/>
</dbReference>
<keyword evidence="1" id="KW-0732">Signal</keyword>
<dbReference type="AlphaFoldDB" id="A0A7J6FRF4"/>
<feature type="signal peptide" evidence="1">
    <location>
        <begin position="1"/>
        <end position="24"/>
    </location>
</feature>
<keyword evidence="5" id="KW-1185">Reference proteome</keyword>
<gene>
    <name evidence="2" type="ORF">F8388_026145</name>
    <name evidence="3" type="ORF">G4B88_026272</name>
</gene>
<feature type="chain" id="PRO_5036205089" evidence="1">
    <location>
        <begin position="25"/>
        <end position="233"/>
    </location>
</feature>
<proteinExistence type="predicted"/>
<evidence type="ECO:0000313" key="2">
    <source>
        <dbReference type="EMBL" id="KAF4373314.1"/>
    </source>
</evidence>
<evidence type="ECO:0000313" key="5">
    <source>
        <dbReference type="Proteomes" id="UP000583929"/>
    </source>
</evidence>
<evidence type="ECO:0000313" key="4">
    <source>
        <dbReference type="Proteomes" id="UP000525078"/>
    </source>
</evidence>
<organism evidence="2 4">
    <name type="scientific">Cannabis sativa</name>
    <name type="common">Hemp</name>
    <name type="synonym">Marijuana</name>
    <dbReference type="NCBI Taxonomy" id="3483"/>
    <lineage>
        <taxon>Eukaryota</taxon>
        <taxon>Viridiplantae</taxon>
        <taxon>Streptophyta</taxon>
        <taxon>Embryophyta</taxon>
        <taxon>Tracheophyta</taxon>
        <taxon>Spermatophyta</taxon>
        <taxon>Magnoliopsida</taxon>
        <taxon>eudicotyledons</taxon>
        <taxon>Gunneridae</taxon>
        <taxon>Pentapetalae</taxon>
        <taxon>rosids</taxon>
        <taxon>fabids</taxon>
        <taxon>Rosales</taxon>
        <taxon>Cannabaceae</taxon>
        <taxon>Cannabis</taxon>
    </lineage>
</organism>
<accession>A0A7J6FRF4</accession>
<evidence type="ECO:0000313" key="3">
    <source>
        <dbReference type="EMBL" id="KAF4374385.1"/>
    </source>
</evidence>
<name>A0A7J6FRF4_CANSA</name>
<dbReference type="PANTHER" id="PTHR33881">
    <property type="entry name" value="NEUROGENIC LOCUS NOTCH-LIKE PROTEIN"/>
    <property type="match status" value="1"/>
</dbReference>
<dbReference type="EMBL" id="JAATIQ010000169">
    <property type="protein sequence ID" value="KAF4374385.1"/>
    <property type="molecule type" value="Genomic_DNA"/>
</dbReference>
<dbReference type="Proteomes" id="UP000525078">
    <property type="component" value="Unassembled WGS sequence"/>
</dbReference>
<evidence type="ECO:0000256" key="1">
    <source>
        <dbReference type="SAM" id="SignalP"/>
    </source>
</evidence>
<dbReference type="Proteomes" id="UP000583929">
    <property type="component" value="Unassembled WGS sequence"/>
</dbReference>
<dbReference type="EMBL" id="JAATIP010000100">
    <property type="protein sequence ID" value="KAF4373314.1"/>
    <property type="molecule type" value="Genomic_DNA"/>
</dbReference>
<reference evidence="4 5" key="1">
    <citation type="journal article" date="2020" name="bioRxiv">
        <title>Sequence and annotation of 42 cannabis genomes reveals extensive copy number variation in cannabinoid synthesis and pathogen resistance genes.</title>
        <authorList>
            <person name="Mckernan K.J."/>
            <person name="Helbert Y."/>
            <person name="Kane L.T."/>
            <person name="Ebling H."/>
            <person name="Zhang L."/>
            <person name="Liu B."/>
            <person name="Eaton Z."/>
            <person name="Mclaughlin S."/>
            <person name="Kingan S."/>
            <person name="Baybayan P."/>
            <person name="Concepcion G."/>
            <person name="Jordan M."/>
            <person name="Riva A."/>
            <person name="Barbazuk W."/>
            <person name="Harkins T."/>
        </authorList>
    </citation>
    <scope>NUCLEOTIDE SEQUENCE [LARGE SCALE GENOMIC DNA]</scope>
    <source>
        <strain evidence="4 5">cv. Jamaican Lion 4</strain>
        <strain evidence="3">Father</strain>
        <strain evidence="2">Mother</strain>
        <tissue evidence="2">Leaf</tissue>
    </source>
</reference>
<comment type="caution">
    <text evidence="2">The sequence shown here is derived from an EMBL/GenBank/DDBJ whole genome shotgun (WGS) entry which is preliminary data.</text>
</comment>